<name>A0ABY5HPF5_9GAMM</name>
<dbReference type="EMBL" id="CP073347">
    <property type="protein sequence ID" value="UTW13428.1"/>
    <property type="molecule type" value="Genomic_DNA"/>
</dbReference>
<proteinExistence type="predicted"/>
<accession>A0ABY5HPF5</accession>
<gene>
    <name evidence="2" type="ORF">KDW95_07200</name>
</gene>
<dbReference type="Proteomes" id="UP001058461">
    <property type="component" value="Chromosome"/>
</dbReference>
<feature type="signal peptide" evidence="1">
    <location>
        <begin position="1"/>
        <end position="29"/>
    </location>
</feature>
<feature type="chain" id="PRO_5045896942" evidence="1">
    <location>
        <begin position="30"/>
        <end position="299"/>
    </location>
</feature>
<keyword evidence="3" id="KW-1185">Reference proteome</keyword>
<protein>
    <submittedName>
        <fullName evidence="2">Uncharacterized protein</fullName>
    </submittedName>
</protein>
<organism evidence="2 3">
    <name type="scientific">Marinobacterium rhizophilum</name>
    <dbReference type="NCBI Taxonomy" id="420402"/>
    <lineage>
        <taxon>Bacteria</taxon>
        <taxon>Pseudomonadati</taxon>
        <taxon>Pseudomonadota</taxon>
        <taxon>Gammaproteobacteria</taxon>
        <taxon>Oceanospirillales</taxon>
        <taxon>Oceanospirillaceae</taxon>
        <taxon>Marinobacterium</taxon>
    </lineage>
</organism>
<reference evidence="2" key="1">
    <citation type="submission" date="2021-04" db="EMBL/GenBank/DDBJ databases">
        <title>Oceanospirillales bacteria with DddD are important DMSP degraders in coastal seawater.</title>
        <authorList>
            <person name="Liu J."/>
        </authorList>
    </citation>
    <scope>NUCLEOTIDE SEQUENCE</scope>
    <source>
        <strain evidence="2">D13-1</strain>
    </source>
</reference>
<evidence type="ECO:0000313" key="3">
    <source>
        <dbReference type="Proteomes" id="UP001058461"/>
    </source>
</evidence>
<dbReference type="RefSeq" id="WP_255855612.1">
    <property type="nucleotide sequence ID" value="NZ_CP073347.1"/>
</dbReference>
<evidence type="ECO:0000313" key="2">
    <source>
        <dbReference type="EMBL" id="UTW13428.1"/>
    </source>
</evidence>
<sequence length="299" mass="31807">MNNLTDRLPVLAGMSALLLTSLLATTVGAGKQNQLSFPDWPAYFNGDGTLKDAVALLGTPDAADHGQGAMFVEDNISDGRALDMSALIASDSYDQSIIHNATVDALHDIGNLYVYGEMGPGGMVFYSGVERLDVPGNSYVEFEFNQGSISAPAVNAPLMGERLAGDLLVRINLSDAEIGSVEFLRWHVTIDSAGSEVGHYQPVASAPAPRGKWCSSNSSAYRYCSGAPVEGLAPTNTDVWDADGQAVAATPADSFIELALNPEALPGQVADFTSLVVRTPEDIAIAYLRGRYRDIAYWR</sequence>
<evidence type="ECO:0000256" key="1">
    <source>
        <dbReference type="SAM" id="SignalP"/>
    </source>
</evidence>
<keyword evidence="1" id="KW-0732">Signal</keyword>